<dbReference type="Pfam" id="PF02154">
    <property type="entry name" value="FliM"/>
    <property type="match status" value="1"/>
</dbReference>
<evidence type="ECO:0000256" key="1">
    <source>
        <dbReference type="ARBA" id="ARBA00004117"/>
    </source>
</evidence>
<evidence type="ECO:0000313" key="12">
    <source>
        <dbReference type="EMBL" id="SMB94146.1"/>
    </source>
</evidence>
<comment type="similarity">
    <text evidence="3">Belongs to the FliM family.</text>
</comment>
<dbReference type="GO" id="GO:0009425">
    <property type="term" value="C:bacterial-type flagellum basal body"/>
    <property type="evidence" value="ECO:0007669"/>
    <property type="project" value="UniProtKB-SubCell"/>
</dbReference>
<keyword evidence="13" id="KW-1185">Reference proteome</keyword>
<dbReference type="PANTHER" id="PTHR30034">
    <property type="entry name" value="FLAGELLAR MOTOR SWITCH PROTEIN FLIM"/>
    <property type="match status" value="1"/>
</dbReference>
<dbReference type="Proteomes" id="UP000192569">
    <property type="component" value="Chromosome I"/>
</dbReference>
<dbReference type="InterPro" id="IPR028976">
    <property type="entry name" value="CheC-like_sf"/>
</dbReference>
<evidence type="ECO:0000256" key="8">
    <source>
        <dbReference type="ARBA" id="ARBA00023136"/>
    </source>
</evidence>
<evidence type="ECO:0000313" key="13">
    <source>
        <dbReference type="Proteomes" id="UP000192569"/>
    </source>
</evidence>
<dbReference type="STRING" id="698762.SAMN00808754_0976"/>
<dbReference type="Gene3D" id="2.30.330.10">
    <property type="entry name" value="SpoA-like"/>
    <property type="match status" value="1"/>
</dbReference>
<keyword evidence="12" id="KW-0966">Cell projection</keyword>
<dbReference type="GO" id="GO:0005886">
    <property type="term" value="C:plasma membrane"/>
    <property type="evidence" value="ECO:0007669"/>
    <property type="project" value="UniProtKB-SubCell"/>
</dbReference>
<evidence type="ECO:0000256" key="7">
    <source>
        <dbReference type="ARBA" id="ARBA00022779"/>
    </source>
</evidence>
<evidence type="ECO:0000256" key="9">
    <source>
        <dbReference type="ARBA" id="ARBA00023143"/>
    </source>
</evidence>
<evidence type="ECO:0000259" key="11">
    <source>
        <dbReference type="Pfam" id="PF01052"/>
    </source>
</evidence>
<protein>
    <recommendedName>
        <fullName evidence="4 10">Flagellar motor switch protein FliM</fullName>
    </recommendedName>
</protein>
<dbReference type="GO" id="GO:0050918">
    <property type="term" value="P:positive chemotaxis"/>
    <property type="evidence" value="ECO:0007669"/>
    <property type="project" value="TreeGrafter"/>
</dbReference>
<dbReference type="SUPFAM" id="SSF103039">
    <property type="entry name" value="CheC-like"/>
    <property type="match status" value="1"/>
</dbReference>
<keyword evidence="9" id="KW-0975">Bacterial flagellum</keyword>
<feature type="domain" description="Flagellar motor switch protein FliN-like C-terminal" evidence="11">
    <location>
        <begin position="257"/>
        <end position="324"/>
    </location>
</feature>
<dbReference type="PIRSF" id="PIRSF002888">
    <property type="entry name" value="FliM"/>
    <property type="match status" value="1"/>
</dbReference>
<dbReference type="AlphaFoldDB" id="A0A1W1VLF1"/>
<evidence type="ECO:0000256" key="6">
    <source>
        <dbReference type="ARBA" id="ARBA00022500"/>
    </source>
</evidence>
<keyword evidence="12" id="KW-0282">Flagellum</keyword>
<keyword evidence="7" id="KW-0283">Flagellar rotation</keyword>
<name>A0A1W1VLF1_9FIRM</name>
<organism evidence="12 13">
    <name type="scientific">Thermanaeromonas toyohensis ToBE</name>
    <dbReference type="NCBI Taxonomy" id="698762"/>
    <lineage>
        <taxon>Bacteria</taxon>
        <taxon>Bacillati</taxon>
        <taxon>Bacillota</taxon>
        <taxon>Clostridia</taxon>
        <taxon>Neomoorellales</taxon>
        <taxon>Neomoorellaceae</taxon>
        <taxon>Thermanaeromonas</taxon>
    </lineage>
</organism>
<dbReference type="GO" id="GO:0003774">
    <property type="term" value="F:cytoskeletal motor activity"/>
    <property type="evidence" value="ECO:0007669"/>
    <property type="project" value="InterPro"/>
</dbReference>
<comment type="subcellular location">
    <subcellularLocation>
        <location evidence="1">Bacterial flagellum basal body</location>
    </subcellularLocation>
    <subcellularLocation>
        <location evidence="2">Cell membrane</location>
        <topology evidence="2">Peripheral membrane protein</topology>
    </subcellularLocation>
</comment>
<dbReference type="PANTHER" id="PTHR30034:SF6">
    <property type="entry name" value="YOP PROTEINS TRANSLOCATION PROTEIN Q"/>
    <property type="match status" value="1"/>
</dbReference>
<sequence>MAEILSQEEIDALLAALSTGEVKPEDIRKEEQRPKAKKYDFRRPNKLSKEHLRTLYMIHENYGRLVANFLSAYLRANIQVKIVSVEQMTYEDFIVSLPAPTLLTLFTLEPLKGTAILETNLAFVFPVIDLLFGGRGEMSASTRELTAIERHVLRRLNGRLLEQLTYVWSDVYPVTPKLESMETNPQFVQVMSPNDIVAVVTLATTIGQNEGLMNICLPYMMLEPVISRLSATQWFAGAVEKEERVDWRETVAKILAPVPVELIAYCGRAKLKVRDFLQLQAGDVITLDSTLGEDLELHVDGLLKFKVQPGLMGRKRAVQITEVI</sequence>
<keyword evidence="12" id="KW-0969">Cilium</keyword>
<evidence type="ECO:0000256" key="10">
    <source>
        <dbReference type="NCBIfam" id="TIGR01397"/>
    </source>
</evidence>
<dbReference type="RefSeq" id="WP_084664478.1">
    <property type="nucleotide sequence ID" value="NZ_LT838272.1"/>
</dbReference>
<dbReference type="CDD" id="cd17908">
    <property type="entry name" value="FliM"/>
    <property type="match status" value="1"/>
</dbReference>
<keyword evidence="6" id="KW-0145">Chemotaxis</keyword>
<dbReference type="InterPro" id="IPR001689">
    <property type="entry name" value="Flag_FliM"/>
</dbReference>
<keyword evidence="5" id="KW-1003">Cell membrane</keyword>
<evidence type="ECO:0000256" key="5">
    <source>
        <dbReference type="ARBA" id="ARBA00022475"/>
    </source>
</evidence>
<dbReference type="SUPFAM" id="SSF101801">
    <property type="entry name" value="Surface presentation of antigens (SPOA)"/>
    <property type="match status" value="1"/>
</dbReference>
<dbReference type="InterPro" id="IPR036429">
    <property type="entry name" value="SpoA-like_sf"/>
</dbReference>
<dbReference type="PRINTS" id="PR00955">
    <property type="entry name" value="FLGMOTORFLIM"/>
</dbReference>
<dbReference type="InterPro" id="IPR001543">
    <property type="entry name" value="FliN-like_C"/>
</dbReference>
<accession>A0A1W1VLF1</accession>
<dbReference type="GO" id="GO:0071978">
    <property type="term" value="P:bacterial-type flagellum-dependent swarming motility"/>
    <property type="evidence" value="ECO:0007669"/>
    <property type="project" value="TreeGrafter"/>
</dbReference>
<gene>
    <name evidence="12" type="ORF">SAMN00808754_0976</name>
</gene>
<keyword evidence="8" id="KW-0472">Membrane</keyword>
<proteinExistence type="inferred from homology"/>
<dbReference type="OrthoDB" id="9806941at2"/>
<reference evidence="12 13" key="1">
    <citation type="submission" date="2017-04" db="EMBL/GenBank/DDBJ databases">
        <authorList>
            <person name="Afonso C.L."/>
            <person name="Miller P.J."/>
            <person name="Scott M.A."/>
            <person name="Spackman E."/>
            <person name="Goraichik I."/>
            <person name="Dimitrov K.M."/>
            <person name="Suarez D.L."/>
            <person name="Swayne D.E."/>
        </authorList>
    </citation>
    <scope>NUCLEOTIDE SEQUENCE [LARGE SCALE GENOMIC DNA]</scope>
    <source>
        <strain evidence="12 13">ToBE</strain>
    </source>
</reference>
<evidence type="ECO:0000256" key="3">
    <source>
        <dbReference type="ARBA" id="ARBA00011049"/>
    </source>
</evidence>
<dbReference type="Pfam" id="PF01052">
    <property type="entry name" value="FliMN_C"/>
    <property type="match status" value="1"/>
</dbReference>
<evidence type="ECO:0000256" key="2">
    <source>
        <dbReference type="ARBA" id="ARBA00004202"/>
    </source>
</evidence>
<dbReference type="NCBIfam" id="TIGR01397">
    <property type="entry name" value="fliM_switch"/>
    <property type="match status" value="1"/>
</dbReference>
<dbReference type="Gene3D" id="3.40.1550.10">
    <property type="entry name" value="CheC-like"/>
    <property type="match status" value="1"/>
</dbReference>
<dbReference type="EMBL" id="LT838272">
    <property type="protein sequence ID" value="SMB94146.1"/>
    <property type="molecule type" value="Genomic_DNA"/>
</dbReference>
<evidence type="ECO:0000256" key="4">
    <source>
        <dbReference type="ARBA" id="ARBA00021898"/>
    </source>
</evidence>